<dbReference type="InterPro" id="IPR029063">
    <property type="entry name" value="SAM-dependent_MTases_sf"/>
</dbReference>
<evidence type="ECO:0000313" key="1">
    <source>
        <dbReference type="EMBL" id="MDA3968314.1"/>
    </source>
</evidence>
<sequence>MTKSTQEHWDRTYSNTRDINPNWKPIYYDFRSIASVIEDAILDFKPNSIFEVGCGDSLYLPYFLQNFKSSAGGGDLLGGGIDYSPNGVRDILERLEVCGVNADIFCEDFLKLTDGLYKDSKKYTYDLIYSLGVIEHFDNPKSILEIFSTFLSDNGILISIIPNFSFFSFHKLLCYLYQPKILAIHNLMNLKQLEEEHRLEGFRIIKSGYLGKFSLGIPAYGLDSRSIFGKNYDMHKKVGNKMAKFVWNRLANTYDYRGNSVFAPYIYCVIKKS</sequence>
<name>A0ABT4VC85_9HELI</name>
<proteinExistence type="predicted"/>
<dbReference type="SUPFAM" id="SSF53335">
    <property type="entry name" value="S-adenosyl-L-methionine-dependent methyltransferases"/>
    <property type="match status" value="1"/>
</dbReference>
<dbReference type="GO" id="GO:0008168">
    <property type="term" value="F:methyltransferase activity"/>
    <property type="evidence" value="ECO:0007669"/>
    <property type="project" value="UniProtKB-KW"/>
</dbReference>
<reference evidence="1 2" key="1">
    <citation type="submission" date="2023-01" db="EMBL/GenBank/DDBJ databases">
        <title>Description of Helicobacter ibis sp. nov. isolated from faecal droppings of black-faced ibis (Theristicus melanopis).</title>
        <authorList>
            <person name="Lopez-Cantillo M."/>
            <person name="Vidal-Veuthey B."/>
            <person name="Mella A."/>
            <person name="De La Haba R."/>
            <person name="Collado L."/>
        </authorList>
    </citation>
    <scope>NUCLEOTIDE SEQUENCE [LARGE SCALE GENOMIC DNA]</scope>
    <source>
        <strain evidence="1 2">A82</strain>
    </source>
</reference>
<dbReference type="GO" id="GO:0032259">
    <property type="term" value="P:methylation"/>
    <property type="evidence" value="ECO:0007669"/>
    <property type="project" value="UniProtKB-KW"/>
</dbReference>
<keyword evidence="1" id="KW-0808">Transferase</keyword>
<dbReference type="Proteomes" id="UP001210261">
    <property type="component" value="Unassembled WGS sequence"/>
</dbReference>
<dbReference type="EMBL" id="JAQHXR010000001">
    <property type="protein sequence ID" value="MDA3968314.1"/>
    <property type="molecule type" value="Genomic_DNA"/>
</dbReference>
<evidence type="ECO:0000313" key="2">
    <source>
        <dbReference type="Proteomes" id="UP001210261"/>
    </source>
</evidence>
<keyword evidence="1" id="KW-0489">Methyltransferase</keyword>
<organism evidence="1 2">
    <name type="scientific">Helicobacter ibis</name>
    <dbReference type="NCBI Taxonomy" id="2962633"/>
    <lineage>
        <taxon>Bacteria</taxon>
        <taxon>Pseudomonadati</taxon>
        <taxon>Campylobacterota</taxon>
        <taxon>Epsilonproteobacteria</taxon>
        <taxon>Campylobacterales</taxon>
        <taxon>Helicobacteraceae</taxon>
        <taxon>Helicobacter</taxon>
    </lineage>
</organism>
<dbReference type="Pfam" id="PF13489">
    <property type="entry name" value="Methyltransf_23"/>
    <property type="match status" value="1"/>
</dbReference>
<keyword evidence="2" id="KW-1185">Reference proteome</keyword>
<protein>
    <submittedName>
        <fullName evidence="1">Class I SAM-dependent methyltransferase</fullName>
    </submittedName>
</protein>
<comment type="caution">
    <text evidence="1">The sequence shown here is derived from an EMBL/GenBank/DDBJ whole genome shotgun (WGS) entry which is preliminary data.</text>
</comment>
<dbReference type="RefSeq" id="WP_271020607.1">
    <property type="nucleotide sequence ID" value="NZ_JAQHXR010000001.1"/>
</dbReference>
<dbReference type="Gene3D" id="3.40.50.150">
    <property type="entry name" value="Vaccinia Virus protein VP39"/>
    <property type="match status" value="1"/>
</dbReference>
<accession>A0ABT4VC85</accession>
<gene>
    <name evidence="1" type="ORF">PF021_01335</name>
</gene>